<organism evidence="1">
    <name type="scientific">Graphocephala atropunctata</name>
    <dbReference type="NCBI Taxonomy" id="36148"/>
    <lineage>
        <taxon>Eukaryota</taxon>
        <taxon>Metazoa</taxon>
        <taxon>Ecdysozoa</taxon>
        <taxon>Arthropoda</taxon>
        <taxon>Hexapoda</taxon>
        <taxon>Insecta</taxon>
        <taxon>Pterygota</taxon>
        <taxon>Neoptera</taxon>
        <taxon>Paraneoptera</taxon>
        <taxon>Hemiptera</taxon>
        <taxon>Auchenorrhyncha</taxon>
        <taxon>Membracoidea</taxon>
        <taxon>Cicadellidae</taxon>
        <taxon>Cicadellinae</taxon>
        <taxon>Cicadellini</taxon>
        <taxon>Graphocephala</taxon>
    </lineage>
</organism>
<feature type="non-terminal residue" evidence="1">
    <location>
        <position position="102"/>
    </location>
</feature>
<name>A0A1B6L132_9HEMI</name>
<gene>
    <name evidence="1" type="ORF">g.38</name>
</gene>
<sequence>LSTPSVPSASLTCYRYFCITLAVERVFLFTSHSVVSCRLLLVTTAHVTTPLLYLSTPSVPSASLTCYRYFCITLAVERVFLFTSHSVVSCRLLLVTTAHVTT</sequence>
<protein>
    <submittedName>
        <fullName evidence="1">Uncharacterized protein</fullName>
    </submittedName>
</protein>
<dbReference type="AlphaFoldDB" id="A0A1B6L132"/>
<dbReference type="EMBL" id="GEBQ01022560">
    <property type="protein sequence ID" value="JAT17417.1"/>
    <property type="molecule type" value="Transcribed_RNA"/>
</dbReference>
<proteinExistence type="predicted"/>
<accession>A0A1B6L132</accession>
<evidence type="ECO:0000313" key="1">
    <source>
        <dbReference type="EMBL" id="JAT17417.1"/>
    </source>
</evidence>
<feature type="non-terminal residue" evidence="1">
    <location>
        <position position="1"/>
    </location>
</feature>
<reference evidence="1" key="1">
    <citation type="submission" date="2015-11" db="EMBL/GenBank/DDBJ databases">
        <title>De novo transcriptome assembly of four potential Pierce s Disease insect vectors from Arizona vineyards.</title>
        <authorList>
            <person name="Tassone E.E."/>
        </authorList>
    </citation>
    <scope>NUCLEOTIDE SEQUENCE</scope>
</reference>